<feature type="compositionally biased region" description="Basic and acidic residues" evidence="1">
    <location>
        <begin position="1"/>
        <end position="21"/>
    </location>
</feature>
<sequence length="170" mass="18762">MDDPVTKGNDRADAAAKEAVDHTSALSCEEPVHKRQCEKVGCFPVMVSQVGPDEYRDQRTGKPVNEKGGPLNCPYGNPLSGPRPELTTTLQDEPVPAQQNEESQDPQETGGRDRKPNLESSEGTAGQKARPMVTKQLTAPEVMAPLLYLEKLPREDEHDLQDFTYTKECE</sequence>
<protein>
    <submittedName>
        <fullName evidence="2">Uncharacterized protein</fullName>
    </submittedName>
</protein>
<feature type="compositionally biased region" description="Basic and acidic residues" evidence="1">
    <location>
        <begin position="151"/>
        <end position="170"/>
    </location>
</feature>
<name>A0A9Q1IUH4_SYNKA</name>
<feature type="region of interest" description="Disordered" evidence="1">
    <location>
        <begin position="1"/>
        <end position="25"/>
    </location>
</feature>
<evidence type="ECO:0000313" key="2">
    <source>
        <dbReference type="EMBL" id="KAJ8353449.1"/>
    </source>
</evidence>
<feature type="region of interest" description="Disordered" evidence="1">
    <location>
        <begin position="150"/>
        <end position="170"/>
    </location>
</feature>
<comment type="caution">
    <text evidence="2">The sequence shown here is derived from an EMBL/GenBank/DDBJ whole genome shotgun (WGS) entry which is preliminary data.</text>
</comment>
<reference evidence="2" key="1">
    <citation type="journal article" date="2023" name="Science">
        <title>Genome structures resolve the early diversification of teleost fishes.</title>
        <authorList>
            <person name="Parey E."/>
            <person name="Louis A."/>
            <person name="Montfort J."/>
            <person name="Bouchez O."/>
            <person name="Roques C."/>
            <person name="Iampietro C."/>
            <person name="Lluch J."/>
            <person name="Castinel A."/>
            <person name="Donnadieu C."/>
            <person name="Desvignes T."/>
            <person name="Floi Bucao C."/>
            <person name="Jouanno E."/>
            <person name="Wen M."/>
            <person name="Mejri S."/>
            <person name="Dirks R."/>
            <person name="Jansen H."/>
            <person name="Henkel C."/>
            <person name="Chen W.J."/>
            <person name="Zahm M."/>
            <person name="Cabau C."/>
            <person name="Klopp C."/>
            <person name="Thompson A.W."/>
            <person name="Robinson-Rechavi M."/>
            <person name="Braasch I."/>
            <person name="Lecointre G."/>
            <person name="Bobe J."/>
            <person name="Postlethwait J.H."/>
            <person name="Berthelot C."/>
            <person name="Roest Crollius H."/>
            <person name="Guiguen Y."/>
        </authorList>
    </citation>
    <scope>NUCLEOTIDE SEQUENCE</scope>
    <source>
        <strain evidence="2">WJC10195</strain>
    </source>
</reference>
<accession>A0A9Q1IUH4</accession>
<organism evidence="2 3">
    <name type="scientific">Synaphobranchus kaupii</name>
    <name type="common">Kaup's arrowtooth eel</name>
    <dbReference type="NCBI Taxonomy" id="118154"/>
    <lineage>
        <taxon>Eukaryota</taxon>
        <taxon>Metazoa</taxon>
        <taxon>Chordata</taxon>
        <taxon>Craniata</taxon>
        <taxon>Vertebrata</taxon>
        <taxon>Euteleostomi</taxon>
        <taxon>Actinopterygii</taxon>
        <taxon>Neopterygii</taxon>
        <taxon>Teleostei</taxon>
        <taxon>Anguilliformes</taxon>
        <taxon>Synaphobranchidae</taxon>
        <taxon>Synaphobranchus</taxon>
    </lineage>
</organism>
<dbReference type="AlphaFoldDB" id="A0A9Q1IUH4"/>
<gene>
    <name evidence="2" type="ORF">SKAU_G00210160</name>
</gene>
<keyword evidence="3" id="KW-1185">Reference proteome</keyword>
<evidence type="ECO:0000256" key="1">
    <source>
        <dbReference type="SAM" id="MobiDB-lite"/>
    </source>
</evidence>
<feature type="region of interest" description="Disordered" evidence="1">
    <location>
        <begin position="49"/>
        <end position="137"/>
    </location>
</feature>
<dbReference type="Proteomes" id="UP001152622">
    <property type="component" value="Chromosome 7"/>
</dbReference>
<dbReference type="EMBL" id="JAINUF010000007">
    <property type="protein sequence ID" value="KAJ8353449.1"/>
    <property type="molecule type" value="Genomic_DNA"/>
</dbReference>
<evidence type="ECO:0000313" key="3">
    <source>
        <dbReference type="Proteomes" id="UP001152622"/>
    </source>
</evidence>
<feature type="compositionally biased region" description="Polar residues" evidence="1">
    <location>
        <begin position="86"/>
        <end position="101"/>
    </location>
</feature>
<proteinExistence type="predicted"/>